<evidence type="ECO:0000256" key="3">
    <source>
        <dbReference type="SAM" id="MobiDB-lite"/>
    </source>
</evidence>
<organism evidence="5 6">
    <name type="scientific">Henriciella pelagia</name>
    <dbReference type="NCBI Taxonomy" id="1977912"/>
    <lineage>
        <taxon>Bacteria</taxon>
        <taxon>Pseudomonadati</taxon>
        <taxon>Pseudomonadota</taxon>
        <taxon>Alphaproteobacteria</taxon>
        <taxon>Hyphomonadales</taxon>
        <taxon>Hyphomonadaceae</taxon>
        <taxon>Henriciella</taxon>
    </lineage>
</organism>
<dbReference type="InterPro" id="IPR009057">
    <property type="entry name" value="Homeodomain-like_sf"/>
</dbReference>
<feature type="region of interest" description="Disordered" evidence="3">
    <location>
        <begin position="50"/>
        <end position="72"/>
    </location>
</feature>
<dbReference type="PROSITE" id="PS50977">
    <property type="entry name" value="HTH_TETR_2"/>
    <property type="match status" value="1"/>
</dbReference>
<keyword evidence="1 2" id="KW-0238">DNA-binding</keyword>
<sequence>MAAPTKLKRCELLDLVWAKPVSVLAEEFGVSPNGLAKICDRLDIERPPKGYWQGRHRGGEVERPASISDPDGIVTIGGSSGRDRCQRSRLSADERRRLMLECARKMALEDGLHHVTLKAVAKKLAMSEAQAHNIFPTREDLLVDLAFEEVQALETSRLNAVERGGSRMAKVVLSSMNYLREVSKRGPLAP</sequence>
<name>A0ABQ1JG41_9PROT</name>
<evidence type="ECO:0000256" key="1">
    <source>
        <dbReference type="ARBA" id="ARBA00023125"/>
    </source>
</evidence>
<accession>A0ABQ1JG41</accession>
<reference evidence="6" key="1">
    <citation type="journal article" date="2019" name="Int. J. Syst. Evol. Microbiol.">
        <title>The Global Catalogue of Microorganisms (GCM) 10K type strain sequencing project: providing services to taxonomists for standard genome sequencing and annotation.</title>
        <authorList>
            <consortium name="The Broad Institute Genomics Platform"/>
            <consortium name="The Broad Institute Genome Sequencing Center for Infectious Disease"/>
            <person name="Wu L."/>
            <person name="Ma J."/>
        </authorList>
    </citation>
    <scope>NUCLEOTIDE SEQUENCE [LARGE SCALE GENOMIC DNA]</scope>
    <source>
        <strain evidence="6">CGMCC 1.15928</strain>
    </source>
</reference>
<evidence type="ECO:0000313" key="5">
    <source>
        <dbReference type="EMBL" id="GGB68072.1"/>
    </source>
</evidence>
<evidence type="ECO:0000256" key="2">
    <source>
        <dbReference type="PROSITE-ProRule" id="PRU00335"/>
    </source>
</evidence>
<evidence type="ECO:0000259" key="4">
    <source>
        <dbReference type="PROSITE" id="PS50977"/>
    </source>
</evidence>
<gene>
    <name evidence="5" type="ORF">GCM10011503_15910</name>
</gene>
<feature type="DNA-binding region" description="H-T-H motif" evidence="2">
    <location>
        <begin position="116"/>
        <end position="135"/>
    </location>
</feature>
<proteinExistence type="predicted"/>
<dbReference type="Gene3D" id="1.10.357.10">
    <property type="entry name" value="Tetracycline Repressor, domain 2"/>
    <property type="match status" value="1"/>
</dbReference>
<evidence type="ECO:0000313" key="6">
    <source>
        <dbReference type="Proteomes" id="UP000628854"/>
    </source>
</evidence>
<dbReference type="Proteomes" id="UP000628854">
    <property type="component" value="Unassembled WGS sequence"/>
</dbReference>
<dbReference type="InterPro" id="IPR001647">
    <property type="entry name" value="HTH_TetR"/>
</dbReference>
<keyword evidence="6" id="KW-1185">Reference proteome</keyword>
<dbReference type="RefSeq" id="WP_084393054.1">
    <property type="nucleotide sequence ID" value="NZ_BMKF01000002.1"/>
</dbReference>
<comment type="caution">
    <text evidence="5">The sequence shown here is derived from an EMBL/GenBank/DDBJ whole genome shotgun (WGS) entry which is preliminary data.</text>
</comment>
<protein>
    <recommendedName>
        <fullName evidence="4">HTH tetR-type domain-containing protein</fullName>
    </recommendedName>
</protein>
<feature type="domain" description="HTH tetR-type" evidence="4">
    <location>
        <begin position="93"/>
        <end position="153"/>
    </location>
</feature>
<dbReference type="EMBL" id="BMKF01000002">
    <property type="protein sequence ID" value="GGB68072.1"/>
    <property type="molecule type" value="Genomic_DNA"/>
</dbReference>
<dbReference type="SUPFAM" id="SSF46689">
    <property type="entry name" value="Homeodomain-like"/>
    <property type="match status" value="1"/>
</dbReference>